<keyword evidence="4 8" id="KW-0812">Transmembrane</keyword>
<dbReference type="InterPro" id="IPR022837">
    <property type="entry name" value="MsrQ-like"/>
</dbReference>
<feature type="transmembrane region" description="Helical" evidence="8">
    <location>
        <begin position="15"/>
        <end position="36"/>
    </location>
</feature>
<dbReference type="EMBL" id="PYMB01000001">
    <property type="protein sequence ID" value="PSW16795.1"/>
    <property type="molecule type" value="Genomic_DNA"/>
</dbReference>
<keyword evidence="8" id="KW-0479">Metal-binding</keyword>
<comment type="function">
    <text evidence="8">Part of the MsrPQ system that repairs oxidized periplasmic proteins containing methionine sulfoxide residues (Met-O), using respiratory chain electrons. Thus protects these proteins from oxidative-stress damage caused by reactive species of oxygen and chlorine generated by the host defense mechanisms. MsrPQ is essential for the maintenance of envelope integrity under bleach stress, rescuing a wide series of structurally unrelated periplasmic proteins from methionine oxidation. MsrQ provides electrons for reduction to the reductase catalytic subunit MsrP, using the quinone pool of the respiratory chain.</text>
</comment>
<keyword evidence="8" id="KW-1003">Cell membrane</keyword>
<dbReference type="NCBIfam" id="NF003831">
    <property type="entry name" value="PRK05419.1-2"/>
    <property type="match status" value="1"/>
</dbReference>
<evidence type="ECO:0000256" key="7">
    <source>
        <dbReference type="ARBA" id="ARBA00023136"/>
    </source>
</evidence>
<comment type="subunit">
    <text evidence="8">Heterodimer of a catalytic subunit (MsrP) and a heme-binding subunit (MsrQ).</text>
</comment>
<evidence type="ECO:0000259" key="9">
    <source>
        <dbReference type="Pfam" id="PF01794"/>
    </source>
</evidence>
<sequence length="213" mass="24235">MTTQWRWKMTPRQVFWLKVLIHSVSLIFVAQLVYLTLTGGMGADPVQGISHYTGKAALNTLLITLLVSPLAKLFKAGMLVRVRRLLGLYCFFWAVLHLTGYVALDLNFNWSLVLDEIVSRPYLTVGAVSWTILLALAVTSTQGIQRRMGKHWQKLHNWVYLATLLAPIHYIWSVKSGLVEPVIYILITLSLLALRYKTFLKGIPTKVNMIRVK</sequence>
<dbReference type="InterPro" id="IPR013130">
    <property type="entry name" value="Fe3_Rdtase_TM_dom"/>
</dbReference>
<keyword evidence="8" id="KW-0249">Electron transport</keyword>
<feature type="transmembrane region" description="Helical" evidence="8">
    <location>
        <begin position="56"/>
        <end position="74"/>
    </location>
</feature>
<dbReference type="Proteomes" id="UP000241346">
    <property type="component" value="Unassembled WGS sequence"/>
</dbReference>
<evidence type="ECO:0000313" key="10">
    <source>
        <dbReference type="EMBL" id="PSW16795.1"/>
    </source>
</evidence>
<comment type="cofactor">
    <cofactor evidence="8">
        <name>heme b</name>
        <dbReference type="ChEBI" id="CHEBI:60344"/>
    </cofactor>
    <text evidence="8">Binds 1 heme b (iron(II)-protoporphyrin IX) group per subunit.</text>
</comment>
<keyword evidence="3 8" id="KW-0349">Heme</keyword>
<dbReference type="GO" id="GO:0009055">
    <property type="term" value="F:electron transfer activity"/>
    <property type="evidence" value="ECO:0007669"/>
    <property type="project" value="UniProtKB-UniRule"/>
</dbReference>
<dbReference type="GO" id="GO:0005886">
    <property type="term" value="C:plasma membrane"/>
    <property type="evidence" value="ECO:0007669"/>
    <property type="project" value="UniProtKB-SubCell"/>
</dbReference>
<evidence type="ECO:0000256" key="6">
    <source>
        <dbReference type="ARBA" id="ARBA00023004"/>
    </source>
</evidence>
<evidence type="ECO:0000256" key="8">
    <source>
        <dbReference type="HAMAP-Rule" id="MF_01207"/>
    </source>
</evidence>
<dbReference type="GO" id="GO:0030091">
    <property type="term" value="P:protein repair"/>
    <property type="evidence" value="ECO:0007669"/>
    <property type="project" value="UniProtKB-UniRule"/>
</dbReference>
<feature type="domain" description="Ferric oxidoreductase" evidence="9">
    <location>
        <begin position="56"/>
        <end position="166"/>
    </location>
</feature>
<comment type="caution">
    <text evidence="10">The sequence shown here is derived from an EMBL/GenBank/DDBJ whole genome shotgun (WGS) entry which is preliminary data.</text>
</comment>
<evidence type="ECO:0000256" key="2">
    <source>
        <dbReference type="ARBA" id="ARBA00022448"/>
    </source>
</evidence>
<dbReference type="GO" id="GO:0020037">
    <property type="term" value="F:heme binding"/>
    <property type="evidence" value="ECO:0007669"/>
    <property type="project" value="UniProtKB-UniRule"/>
</dbReference>
<feature type="transmembrane region" description="Helical" evidence="8">
    <location>
        <begin position="155"/>
        <end position="172"/>
    </location>
</feature>
<evidence type="ECO:0000256" key="4">
    <source>
        <dbReference type="ARBA" id="ARBA00022692"/>
    </source>
</evidence>
<organism evidence="10 11">
    <name type="scientific">Photobacterium rosenbergii</name>
    <dbReference type="NCBI Taxonomy" id="294936"/>
    <lineage>
        <taxon>Bacteria</taxon>
        <taxon>Pseudomonadati</taxon>
        <taxon>Pseudomonadota</taxon>
        <taxon>Gammaproteobacteria</taxon>
        <taxon>Vibrionales</taxon>
        <taxon>Vibrionaceae</taxon>
        <taxon>Photobacterium</taxon>
    </lineage>
</organism>
<dbReference type="Pfam" id="PF01794">
    <property type="entry name" value="Ferric_reduct"/>
    <property type="match status" value="1"/>
</dbReference>
<comment type="cofactor">
    <cofactor evidence="8">
        <name>FMN</name>
        <dbReference type="ChEBI" id="CHEBI:58210"/>
    </cofactor>
    <text evidence="8">Binds 1 FMN per subunit.</text>
</comment>
<keyword evidence="8" id="KW-0288">FMN</keyword>
<accession>A0A2T3NMQ5</accession>
<keyword evidence="2 8" id="KW-0813">Transport</keyword>
<dbReference type="PANTHER" id="PTHR36964">
    <property type="entry name" value="PROTEIN-METHIONINE-SULFOXIDE REDUCTASE HEME-BINDING SUBUNIT MSRQ"/>
    <property type="match status" value="1"/>
</dbReference>
<feature type="transmembrane region" description="Helical" evidence="8">
    <location>
        <begin position="124"/>
        <end position="143"/>
    </location>
</feature>
<proteinExistence type="inferred from homology"/>
<evidence type="ECO:0000256" key="1">
    <source>
        <dbReference type="ARBA" id="ARBA00004141"/>
    </source>
</evidence>
<dbReference type="GO" id="GO:0016679">
    <property type="term" value="F:oxidoreductase activity, acting on diphenols and related substances as donors"/>
    <property type="evidence" value="ECO:0007669"/>
    <property type="project" value="TreeGrafter"/>
</dbReference>
<reference evidence="10 11" key="1">
    <citation type="submission" date="2018-03" db="EMBL/GenBank/DDBJ databases">
        <title>Whole genome sequencing of Histamine producing bacteria.</title>
        <authorList>
            <person name="Butler K."/>
        </authorList>
    </citation>
    <scope>NUCLEOTIDE SEQUENCE [LARGE SCALE GENOMIC DNA]</scope>
    <source>
        <strain evidence="10 11">DSM 19138</strain>
    </source>
</reference>
<evidence type="ECO:0000313" key="11">
    <source>
        <dbReference type="Proteomes" id="UP000241346"/>
    </source>
</evidence>
<dbReference type="HAMAP" id="MF_01207">
    <property type="entry name" value="MsrQ"/>
    <property type="match status" value="1"/>
</dbReference>
<feature type="transmembrane region" description="Helical" evidence="8">
    <location>
        <begin position="86"/>
        <end position="104"/>
    </location>
</feature>
<dbReference type="GO" id="GO:0046872">
    <property type="term" value="F:metal ion binding"/>
    <property type="evidence" value="ECO:0007669"/>
    <property type="project" value="UniProtKB-KW"/>
</dbReference>
<evidence type="ECO:0000256" key="3">
    <source>
        <dbReference type="ARBA" id="ARBA00022617"/>
    </source>
</evidence>
<comment type="similarity">
    <text evidence="8">Belongs to the MsrQ family.</text>
</comment>
<dbReference type="PANTHER" id="PTHR36964:SF1">
    <property type="entry name" value="PROTEIN-METHIONINE-SULFOXIDE REDUCTASE HEME-BINDING SUBUNIT MSRQ"/>
    <property type="match status" value="1"/>
</dbReference>
<evidence type="ECO:0000256" key="5">
    <source>
        <dbReference type="ARBA" id="ARBA00022989"/>
    </source>
</evidence>
<dbReference type="AlphaFoldDB" id="A0A2T3NMQ5"/>
<gene>
    <name evidence="8" type="primary">msrQ</name>
    <name evidence="10" type="ORF">C9J01_03630</name>
</gene>
<keyword evidence="8" id="KW-0285">Flavoprotein</keyword>
<comment type="subcellular location">
    <subcellularLocation>
        <location evidence="8">Cell membrane</location>
        <topology evidence="8">Multi-pass membrane protein</topology>
    </subcellularLocation>
    <subcellularLocation>
        <location evidence="1">Membrane</location>
        <topology evidence="1">Multi-pass membrane protein</topology>
    </subcellularLocation>
</comment>
<dbReference type="GO" id="GO:0010181">
    <property type="term" value="F:FMN binding"/>
    <property type="evidence" value="ECO:0007669"/>
    <property type="project" value="UniProtKB-UniRule"/>
</dbReference>
<protein>
    <recommendedName>
        <fullName evidence="8">Protein-methionine-sulfoxide reductase heme-binding subunit MsrQ</fullName>
    </recommendedName>
    <alternativeName>
        <fullName evidence="8">Flavocytochrome MsrQ</fullName>
    </alternativeName>
</protein>
<keyword evidence="6 8" id="KW-0408">Iron</keyword>
<feature type="transmembrane region" description="Helical" evidence="8">
    <location>
        <begin position="178"/>
        <end position="196"/>
    </location>
</feature>
<name>A0A2T3NMQ5_9GAMM</name>
<dbReference type="OrthoDB" id="9788328at2"/>
<keyword evidence="5 8" id="KW-1133">Transmembrane helix</keyword>
<keyword evidence="7 8" id="KW-0472">Membrane</keyword>